<dbReference type="FunFam" id="3.40.850.10:FF:000087">
    <property type="entry name" value="Kinesin-like protein"/>
    <property type="match status" value="1"/>
</dbReference>
<protein>
    <recommendedName>
        <fullName evidence="7">Kinesin-like protein</fullName>
    </recommendedName>
</protein>
<dbReference type="OrthoDB" id="3176171at2759"/>
<evidence type="ECO:0000256" key="2">
    <source>
        <dbReference type="ARBA" id="ARBA00022741"/>
    </source>
</evidence>
<dbReference type="InterPro" id="IPR036961">
    <property type="entry name" value="Kinesin_motor_dom_sf"/>
</dbReference>
<feature type="domain" description="Kinesin motor" evidence="8">
    <location>
        <begin position="12"/>
        <end position="330"/>
    </location>
</feature>
<evidence type="ECO:0000256" key="4">
    <source>
        <dbReference type="ARBA" id="ARBA00023175"/>
    </source>
</evidence>
<keyword evidence="4 6" id="KW-0505">Motor protein</keyword>
<dbReference type="AlphaFoldDB" id="A0A8N4EX52"/>
<keyword evidence="1 7" id="KW-0493">Microtubule</keyword>
<sequence length="762" mass="84061">MANAAANSQSSRVRVVLRVRPFLPSEIESKERSPIPCITLLDQENHIGQEVTVHIKDQWTSRNECYHLDSFFGQEDRVGQIFQREVSTVIPGIFQGLNATVFAYGATGSGKTYTMLGTEDEPGLIPLAMSTILSSCKNAQGSVEIAYYEIYMDRCYDLLEPKAKEIMTLDDKEGRLQMKGLSWAPVHSMDEFCDVFSTGVQRRKVAHTGLNDVSSRSHAVLAIAVTNGAVKGKLNLIDLAGNEDNRRTCNEGIRLQESAKINQSLFALSNVIYALNNSEPWIPYRDSKLTRILQDSLGGTSRALMIACLNPVSYQEAVHTVSLAARSRQIVNYLGSANKKEIPKVKVDMEAKLRAWLESKGKTKRIQGIKGPCSPFVGKTPTSISYLKQPGSVRSSAKVKTADRGATKGRKLFDSGAPISAAKKVCAHLQPDGALFPDMNALPNSHSFLHQGNIFPSDLAADNASLLKEKIGPFKVDKEVQHDIRLDSSSCIVKDEICEGLTHALYDRVQEKTSENMHSCGASYSKEHDDGLLNYCSSLHEYENSEIYMATQDGGDQLEPSKVVPLSLIGSNDDNRENTDDAKFSKTFDLPGISWFGTPFEKENLHLPFINNVGSPAATERIRELKNSLRKVLSPVSSNIGAVKHLSSDDCVCLILLDPKTPKSTCERDEVGISGTPLDKFNALSSNLKESLLQEYLAFLNVASKEELIQLKGIGQKRAEYILELREHTPRPLKSLSDLEKIGLSSKQVNGMFRRAARGIFN</sequence>
<dbReference type="InterPro" id="IPR019821">
    <property type="entry name" value="Kinesin_motor_CS"/>
</dbReference>
<dbReference type="InterPro" id="IPR027640">
    <property type="entry name" value="Kinesin-like_fam"/>
</dbReference>
<dbReference type="PANTHER" id="PTHR47969">
    <property type="entry name" value="CHROMOSOME-ASSOCIATED KINESIN KIF4A-RELATED"/>
    <property type="match status" value="1"/>
</dbReference>
<keyword evidence="2 6" id="KW-0547">Nucleotide-binding</keyword>
<dbReference type="InterPro" id="IPR010994">
    <property type="entry name" value="RuvA_2-like"/>
</dbReference>
<name>A0A8N4EX52_ELAGV</name>
<evidence type="ECO:0000256" key="1">
    <source>
        <dbReference type="ARBA" id="ARBA00022701"/>
    </source>
</evidence>
<dbReference type="SUPFAM" id="SSF47781">
    <property type="entry name" value="RuvA domain 2-like"/>
    <property type="match status" value="1"/>
</dbReference>
<dbReference type="GO" id="GO:0007018">
    <property type="term" value="P:microtubule-based movement"/>
    <property type="evidence" value="ECO:0007669"/>
    <property type="project" value="InterPro"/>
</dbReference>
<evidence type="ECO:0000313" key="10">
    <source>
        <dbReference type="RefSeq" id="XP_029120677.1"/>
    </source>
</evidence>
<dbReference type="SMART" id="SM00129">
    <property type="entry name" value="KISc"/>
    <property type="match status" value="1"/>
</dbReference>
<dbReference type="InterPro" id="IPR027417">
    <property type="entry name" value="P-loop_NTPase"/>
</dbReference>
<evidence type="ECO:0000256" key="7">
    <source>
        <dbReference type="RuleBase" id="RU000394"/>
    </source>
</evidence>
<organism evidence="9 10">
    <name type="scientific">Elaeis guineensis var. tenera</name>
    <name type="common">Oil palm</name>
    <dbReference type="NCBI Taxonomy" id="51953"/>
    <lineage>
        <taxon>Eukaryota</taxon>
        <taxon>Viridiplantae</taxon>
        <taxon>Streptophyta</taxon>
        <taxon>Embryophyta</taxon>
        <taxon>Tracheophyta</taxon>
        <taxon>Spermatophyta</taxon>
        <taxon>Magnoliopsida</taxon>
        <taxon>Liliopsida</taxon>
        <taxon>Arecaceae</taxon>
        <taxon>Arecoideae</taxon>
        <taxon>Cocoseae</taxon>
        <taxon>Elaeidinae</taxon>
        <taxon>Elaeis</taxon>
    </lineage>
</organism>
<dbReference type="GO" id="GO:0005874">
    <property type="term" value="C:microtubule"/>
    <property type="evidence" value="ECO:0007669"/>
    <property type="project" value="UniProtKB-KW"/>
</dbReference>
<dbReference type="GO" id="GO:0005524">
    <property type="term" value="F:ATP binding"/>
    <property type="evidence" value="ECO:0007669"/>
    <property type="project" value="UniProtKB-UniRule"/>
</dbReference>
<dbReference type="PRINTS" id="PR00380">
    <property type="entry name" value="KINESINHEAVY"/>
</dbReference>
<gene>
    <name evidence="10" type="primary">LOC105045669</name>
</gene>
<dbReference type="InterPro" id="IPR001752">
    <property type="entry name" value="Kinesin_motor_dom"/>
</dbReference>
<dbReference type="SUPFAM" id="SSF52540">
    <property type="entry name" value="P-loop containing nucleoside triphosphate hydrolases"/>
    <property type="match status" value="1"/>
</dbReference>
<reference evidence="10" key="1">
    <citation type="submission" date="2025-08" db="UniProtKB">
        <authorList>
            <consortium name="RefSeq"/>
        </authorList>
    </citation>
    <scope>IDENTIFICATION</scope>
</reference>
<dbReference type="Proteomes" id="UP000504607">
    <property type="component" value="Chromosome 5"/>
</dbReference>
<dbReference type="RefSeq" id="XP_029120677.1">
    <property type="nucleotide sequence ID" value="XM_029264844.1"/>
</dbReference>
<comment type="similarity">
    <text evidence="5">Belongs to the TRAFAC class myosin-kinesin ATPase superfamily. Kinesin family. KIN-10 subfamily.</text>
</comment>
<dbReference type="GO" id="GO:0005875">
    <property type="term" value="C:microtubule associated complex"/>
    <property type="evidence" value="ECO:0007669"/>
    <property type="project" value="TreeGrafter"/>
</dbReference>
<accession>A0A8N4EX52</accession>
<dbReference type="Pfam" id="PF00225">
    <property type="entry name" value="Kinesin"/>
    <property type="match status" value="1"/>
</dbReference>
<dbReference type="PROSITE" id="PS50067">
    <property type="entry name" value="KINESIN_MOTOR_2"/>
    <property type="match status" value="1"/>
</dbReference>
<dbReference type="Gene3D" id="3.40.850.10">
    <property type="entry name" value="Kinesin motor domain"/>
    <property type="match status" value="1"/>
</dbReference>
<dbReference type="FunFam" id="1.10.150.280:FF:000003">
    <property type="entry name" value="Kinesin-like protein KIN-10C"/>
    <property type="match status" value="1"/>
</dbReference>
<evidence type="ECO:0000256" key="6">
    <source>
        <dbReference type="PROSITE-ProRule" id="PRU00283"/>
    </source>
</evidence>
<dbReference type="GO" id="GO:0007052">
    <property type="term" value="P:mitotic spindle organization"/>
    <property type="evidence" value="ECO:0007669"/>
    <property type="project" value="TreeGrafter"/>
</dbReference>
<evidence type="ECO:0000256" key="5">
    <source>
        <dbReference type="ARBA" id="ARBA00061615"/>
    </source>
</evidence>
<dbReference type="GO" id="GO:0003777">
    <property type="term" value="F:microtubule motor activity"/>
    <property type="evidence" value="ECO:0007669"/>
    <property type="project" value="InterPro"/>
</dbReference>
<feature type="binding site" evidence="6">
    <location>
        <begin position="105"/>
        <end position="112"/>
    </location>
    <ligand>
        <name>ATP</name>
        <dbReference type="ChEBI" id="CHEBI:30616"/>
    </ligand>
</feature>
<dbReference type="GO" id="GO:0051231">
    <property type="term" value="P:spindle elongation"/>
    <property type="evidence" value="ECO:0007669"/>
    <property type="project" value="TreeGrafter"/>
</dbReference>
<evidence type="ECO:0000256" key="3">
    <source>
        <dbReference type="ARBA" id="ARBA00022840"/>
    </source>
</evidence>
<proteinExistence type="inferred from homology"/>
<keyword evidence="3 6" id="KW-0067">ATP-binding</keyword>
<evidence type="ECO:0000313" key="9">
    <source>
        <dbReference type="Proteomes" id="UP000504607"/>
    </source>
</evidence>
<keyword evidence="9" id="KW-1185">Reference proteome</keyword>
<dbReference type="PANTHER" id="PTHR47969:SF9">
    <property type="entry name" value="KINESIN-LIKE PROTEIN"/>
    <property type="match status" value="1"/>
</dbReference>
<dbReference type="Gene3D" id="1.10.150.280">
    <property type="entry name" value="AF1531-like domain"/>
    <property type="match status" value="1"/>
</dbReference>
<evidence type="ECO:0000259" key="8">
    <source>
        <dbReference type="PROSITE" id="PS50067"/>
    </source>
</evidence>
<dbReference type="GO" id="GO:0008017">
    <property type="term" value="F:microtubule binding"/>
    <property type="evidence" value="ECO:0007669"/>
    <property type="project" value="InterPro"/>
</dbReference>
<dbReference type="PROSITE" id="PS00411">
    <property type="entry name" value="KINESIN_MOTOR_1"/>
    <property type="match status" value="1"/>
</dbReference>